<organism evidence="6 7">
    <name type="scientific">Georgenia alba</name>
    <dbReference type="NCBI Taxonomy" id="2233858"/>
    <lineage>
        <taxon>Bacteria</taxon>
        <taxon>Bacillati</taxon>
        <taxon>Actinomycetota</taxon>
        <taxon>Actinomycetes</taxon>
        <taxon>Micrococcales</taxon>
        <taxon>Bogoriellaceae</taxon>
        <taxon>Georgenia</taxon>
    </lineage>
</organism>
<dbReference type="PANTHER" id="PTHR43757">
    <property type="entry name" value="AMINOMETHYLTRANSFERASE"/>
    <property type="match status" value="1"/>
</dbReference>
<name>A0ABW2Q6N2_9MICO</name>
<dbReference type="Pfam" id="PF16350">
    <property type="entry name" value="FAO_M"/>
    <property type="match status" value="1"/>
</dbReference>
<dbReference type="InterPro" id="IPR006222">
    <property type="entry name" value="GCVT_N"/>
</dbReference>
<dbReference type="Pfam" id="PF01571">
    <property type="entry name" value="GCV_T"/>
    <property type="match status" value="1"/>
</dbReference>
<evidence type="ECO:0000313" key="6">
    <source>
        <dbReference type="EMBL" id="MFC7405085.1"/>
    </source>
</evidence>
<comment type="similarity">
    <text evidence="1">Belongs to the GcvT family.</text>
</comment>
<dbReference type="InterPro" id="IPR029043">
    <property type="entry name" value="GcvT/YgfZ_C"/>
</dbReference>
<keyword evidence="7" id="KW-1185">Reference proteome</keyword>
<dbReference type="Gene3D" id="3.30.70.1400">
    <property type="entry name" value="Aminomethyltransferase beta-barrel domains"/>
    <property type="match status" value="1"/>
</dbReference>
<dbReference type="EMBL" id="JBHTCQ010000001">
    <property type="protein sequence ID" value="MFC7405085.1"/>
    <property type="molecule type" value="Genomic_DNA"/>
</dbReference>
<dbReference type="Proteomes" id="UP001596455">
    <property type="component" value="Unassembled WGS sequence"/>
</dbReference>
<evidence type="ECO:0000259" key="5">
    <source>
        <dbReference type="Pfam" id="PF16350"/>
    </source>
</evidence>
<dbReference type="InterPro" id="IPR013977">
    <property type="entry name" value="GcvT_C"/>
</dbReference>
<reference evidence="7" key="1">
    <citation type="journal article" date="2019" name="Int. J. Syst. Evol. Microbiol.">
        <title>The Global Catalogue of Microorganisms (GCM) 10K type strain sequencing project: providing services to taxonomists for standard genome sequencing and annotation.</title>
        <authorList>
            <consortium name="The Broad Institute Genomics Platform"/>
            <consortium name="The Broad Institute Genome Sequencing Center for Infectious Disease"/>
            <person name="Wu L."/>
            <person name="Ma J."/>
        </authorList>
    </citation>
    <scope>NUCLEOTIDE SEQUENCE [LARGE SCALE GENOMIC DNA]</scope>
    <source>
        <strain evidence="7">JCM 1490</strain>
    </source>
</reference>
<comment type="caution">
    <text evidence="6">The sequence shown here is derived from an EMBL/GenBank/DDBJ whole genome shotgun (WGS) entry which is preliminary data.</text>
</comment>
<proteinExistence type="inferred from homology"/>
<accession>A0ABW2Q6N2</accession>
<dbReference type="Pfam" id="PF08669">
    <property type="entry name" value="GCV_T_C"/>
    <property type="match status" value="1"/>
</dbReference>
<dbReference type="Gene3D" id="3.30.9.10">
    <property type="entry name" value="D-Amino Acid Oxidase, subunit A, domain 2"/>
    <property type="match status" value="1"/>
</dbReference>
<dbReference type="InterPro" id="IPR006076">
    <property type="entry name" value="FAD-dep_OxRdtase"/>
</dbReference>
<dbReference type="InterPro" id="IPR028896">
    <property type="entry name" value="GcvT/YgfZ/DmdA"/>
</dbReference>
<feature type="domain" description="GCVT N-terminal" evidence="3">
    <location>
        <begin position="436"/>
        <end position="722"/>
    </location>
</feature>
<dbReference type="InterPro" id="IPR036188">
    <property type="entry name" value="FAD/NAD-bd_sf"/>
</dbReference>
<feature type="domain" description="FAD dependent oxidoreductase central" evidence="5">
    <location>
        <begin position="379"/>
        <end position="434"/>
    </location>
</feature>
<dbReference type="SUPFAM" id="SSF103025">
    <property type="entry name" value="Folate-binding domain"/>
    <property type="match status" value="1"/>
</dbReference>
<evidence type="ECO:0000259" key="3">
    <source>
        <dbReference type="Pfam" id="PF01571"/>
    </source>
</evidence>
<evidence type="ECO:0000259" key="2">
    <source>
        <dbReference type="Pfam" id="PF01266"/>
    </source>
</evidence>
<evidence type="ECO:0000256" key="1">
    <source>
        <dbReference type="ARBA" id="ARBA00008609"/>
    </source>
</evidence>
<dbReference type="SUPFAM" id="SSF54373">
    <property type="entry name" value="FAD-linked reductases, C-terminal domain"/>
    <property type="match status" value="1"/>
</dbReference>
<evidence type="ECO:0000259" key="4">
    <source>
        <dbReference type="Pfam" id="PF08669"/>
    </source>
</evidence>
<dbReference type="SUPFAM" id="SSF101790">
    <property type="entry name" value="Aminomethyltransferase beta-barrel domain"/>
    <property type="match status" value="1"/>
</dbReference>
<feature type="domain" description="Aminomethyltransferase C-terminal" evidence="4">
    <location>
        <begin position="749"/>
        <end position="830"/>
    </location>
</feature>
<dbReference type="Gene3D" id="3.30.1360.120">
    <property type="entry name" value="Probable tRNA modification gtpase trme, domain 1"/>
    <property type="match status" value="1"/>
</dbReference>
<feature type="domain" description="FAD dependent oxidoreductase" evidence="2">
    <location>
        <begin position="9"/>
        <end position="376"/>
    </location>
</feature>
<dbReference type="InterPro" id="IPR032503">
    <property type="entry name" value="FAO_M"/>
</dbReference>
<gene>
    <name evidence="6" type="ORF">ACFQQL_08175</name>
</gene>
<dbReference type="Gene3D" id="2.40.30.110">
    <property type="entry name" value="Aminomethyltransferase beta-barrel domains"/>
    <property type="match status" value="1"/>
</dbReference>
<dbReference type="SUPFAM" id="SSF51905">
    <property type="entry name" value="FAD/NAD(P)-binding domain"/>
    <property type="match status" value="1"/>
</dbReference>
<dbReference type="PANTHER" id="PTHR43757:SF2">
    <property type="entry name" value="AMINOMETHYLTRANSFERASE, MITOCHONDRIAL"/>
    <property type="match status" value="1"/>
</dbReference>
<dbReference type="Pfam" id="PF01266">
    <property type="entry name" value="DAO"/>
    <property type="match status" value="1"/>
</dbReference>
<dbReference type="InterPro" id="IPR027266">
    <property type="entry name" value="TrmE/GcvT-like"/>
</dbReference>
<sequence length="846" mass="91587">METLPERADVVVVGAGIVGSALVRHLADLGWRDVVLLEKGHLPDPGGSTGHASNFVFPVDHSKEITELTLDSMRQYAELDVLITCGGIEVARSAERHQELRRRVSSALAWGVEAELVGPGRIKELVPWVREDLLRAGFHTPTGAVVDPLRAGELMRGRAADAGALTVLDRTEVVGIDTLPGPRGRPRVVGVRTDRGRIETETVVVACGVWSPAVAALAGARIPLTPAVHQMMDLGPIPELAAGGEVISFPLVRDMDHKMYERQRGADLEVGSYAHRPILHHPAEIPPLGAGPQTSPTRMPFTEEDFVPQLQAARELFPALLDREDVRPKDAINGLLSLTPDGSPLLGETPEVRGLWSAAAVWIKEAPGAARAVAELLTDGASEVDVHGADIARLYPHQRTTHHVRARAAEGFPKIYGISHPREQWGTNRPLRTSPFHPREVELGAELYEAAGWERPQWYAANEPLLSEYGARIPERRHEWDARWWSPVIEAEHLAMRERAGLFDLSAFAVFDVTGSGALDLVQRLAVAQADRPVGRVIYTPLLDPRGGFRADLTIVRLGEQHFRVITGAADGGRDLAWFAAHAEDTVTLTDLTSATCALGLWGPRARDIASALLDDGPAQEHPGSDLSDEAFPFGTAREVVLAGVPALLLRISYVGDLGWEIHVPTEHGLPLWDALWRAGRTHGLIAAGAGVYGTTGRLEKAYRLMGAELSPDYDPVEAGLALPRVKDADFVGKAAYLAARDRTPTTTLCTLALDEEVARYPTGNEPVLMPDGAPLRDGRGRRSYVTSAGPAPSLGRYLLLAYLPPEQAVPGTSLVVDYLGERLPVEVLEVGRTPPFDPENARTKG</sequence>
<dbReference type="RefSeq" id="WP_382393091.1">
    <property type="nucleotide sequence ID" value="NZ_JBHTCQ010000001.1"/>
</dbReference>
<evidence type="ECO:0000313" key="7">
    <source>
        <dbReference type="Proteomes" id="UP001596455"/>
    </source>
</evidence>
<dbReference type="Gene3D" id="3.50.50.60">
    <property type="entry name" value="FAD/NAD(P)-binding domain"/>
    <property type="match status" value="1"/>
</dbReference>
<protein>
    <submittedName>
        <fullName evidence="6">FAD-dependent oxidoreductase</fullName>
    </submittedName>
</protein>